<dbReference type="KEGG" id="smo:SELMODRAFT_103932"/>
<protein>
    <recommendedName>
        <fullName evidence="1">Neprosin PEP catalytic domain-containing protein</fullName>
    </recommendedName>
</protein>
<dbReference type="Pfam" id="PF03080">
    <property type="entry name" value="Neprosin"/>
    <property type="match status" value="1"/>
</dbReference>
<dbReference type="InterPro" id="IPR053168">
    <property type="entry name" value="Glutamic_endopeptidase"/>
</dbReference>
<reference evidence="2 3" key="1">
    <citation type="journal article" date="2011" name="Science">
        <title>The Selaginella genome identifies genetic changes associated with the evolution of vascular plants.</title>
        <authorList>
            <person name="Banks J.A."/>
            <person name="Nishiyama T."/>
            <person name="Hasebe M."/>
            <person name="Bowman J.L."/>
            <person name="Gribskov M."/>
            <person name="dePamphilis C."/>
            <person name="Albert V.A."/>
            <person name="Aono N."/>
            <person name="Aoyama T."/>
            <person name="Ambrose B.A."/>
            <person name="Ashton N.W."/>
            <person name="Axtell M.J."/>
            <person name="Barker E."/>
            <person name="Barker M.S."/>
            <person name="Bennetzen J.L."/>
            <person name="Bonawitz N.D."/>
            <person name="Chapple C."/>
            <person name="Cheng C."/>
            <person name="Correa L.G."/>
            <person name="Dacre M."/>
            <person name="DeBarry J."/>
            <person name="Dreyer I."/>
            <person name="Elias M."/>
            <person name="Engstrom E.M."/>
            <person name="Estelle M."/>
            <person name="Feng L."/>
            <person name="Finet C."/>
            <person name="Floyd S.K."/>
            <person name="Frommer W.B."/>
            <person name="Fujita T."/>
            <person name="Gramzow L."/>
            <person name="Gutensohn M."/>
            <person name="Harholt J."/>
            <person name="Hattori M."/>
            <person name="Heyl A."/>
            <person name="Hirai T."/>
            <person name="Hiwatashi Y."/>
            <person name="Ishikawa M."/>
            <person name="Iwata M."/>
            <person name="Karol K.G."/>
            <person name="Koehler B."/>
            <person name="Kolukisaoglu U."/>
            <person name="Kubo M."/>
            <person name="Kurata T."/>
            <person name="Lalonde S."/>
            <person name="Li K."/>
            <person name="Li Y."/>
            <person name="Litt A."/>
            <person name="Lyons E."/>
            <person name="Manning G."/>
            <person name="Maruyama T."/>
            <person name="Michael T.P."/>
            <person name="Mikami K."/>
            <person name="Miyazaki S."/>
            <person name="Morinaga S."/>
            <person name="Murata T."/>
            <person name="Mueller-Roeber B."/>
            <person name="Nelson D.R."/>
            <person name="Obara M."/>
            <person name="Oguri Y."/>
            <person name="Olmstead R.G."/>
            <person name="Onodera N."/>
            <person name="Petersen B.L."/>
            <person name="Pils B."/>
            <person name="Prigge M."/>
            <person name="Rensing S.A."/>
            <person name="Riano-Pachon D.M."/>
            <person name="Roberts A.W."/>
            <person name="Sato Y."/>
            <person name="Scheller H.V."/>
            <person name="Schulz B."/>
            <person name="Schulz C."/>
            <person name="Shakirov E.V."/>
            <person name="Shibagaki N."/>
            <person name="Shinohara N."/>
            <person name="Shippen D.E."/>
            <person name="Soerensen I."/>
            <person name="Sotooka R."/>
            <person name="Sugimoto N."/>
            <person name="Sugita M."/>
            <person name="Sumikawa N."/>
            <person name="Tanurdzic M."/>
            <person name="Theissen G."/>
            <person name="Ulvskov P."/>
            <person name="Wakazuki S."/>
            <person name="Weng J.K."/>
            <person name="Willats W.W."/>
            <person name="Wipf D."/>
            <person name="Wolf P.G."/>
            <person name="Yang L."/>
            <person name="Zimmer A.D."/>
            <person name="Zhu Q."/>
            <person name="Mitros T."/>
            <person name="Hellsten U."/>
            <person name="Loque D."/>
            <person name="Otillar R."/>
            <person name="Salamov A."/>
            <person name="Schmutz J."/>
            <person name="Shapiro H."/>
            <person name="Lindquist E."/>
            <person name="Lucas S."/>
            <person name="Rokhsar D."/>
            <person name="Grigoriev I.V."/>
        </authorList>
    </citation>
    <scope>NUCLEOTIDE SEQUENCE [LARGE SCALE GENOMIC DNA]</scope>
</reference>
<dbReference type="STRING" id="88036.D8RWP4"/>
<dbReference type="Proteomes" id="UP000001514">
    <property type="component" value="Unassembled WGS sequence"/>
</dbReference>
<dbReference type="Pfam" id="PF14365">
    <property type="entry name" value="Neprosin_AP"/>
    <property type="match status" value="1"/>
</dbReference>
<name>D8RWP4_SELML</name>
<dbReference type="PANTHER" id="PTHR31589:SF110">
    <property type="entry name" value="PROTEIN, PUTATIVE (DUF239)-RELATED"/>
    <property type="match status" value="1"/>
</dbReference>
<accession>D8RWP4</accession>
<gene>
    <name evidence="2" type="ORF">SELMODRAFT_103932</name>
</gene>
<dbReference type="eggNOG" id="ENOG502QVB2">
    <property type="taxonomic scope" value="Eukaryota"/>
</dbReference>
<dbReference type="InterPro" id="IPR025521">
    <property type="entry name" value="Neprosin_propep"/>
</dbReference>
<dbReference type="OMA" id="CPVNTIP"/>
<evidence type="ECO:0000313" key="2">
    <source>
        <dbReference type="EMBL" id="EFJ23125.1"/>
    </source>
</evidence>
<dbReference type="AlphaFoldDB" id="D8RWP4"/>
<evidence type="ECO:0000313" key="3">
    <source>
        <dbReference type="Proteomes" id="UP000001514"/>
    </source>
</evidence>
<proteinExistence type="predicted"/>
<organism evidence="3">
    <name type="scientific">Selaginella moellendorffii</name>
    <name type="common">Spikemoss</name>
    <dbReference type="NCBI Taxonomy" id="88036"/>
    <lineage>
        <taxon>Eukaryota</taxon>
        <taxon>Viridiplantae</taxon>
        <taxon>Streptophyta</taxon>
        <taxon>Embryophyta</taxon>
        <taxon>Tracheophyta</taxon>
        <taxon>Lycopodiopsida</taxon>
        <taxon>Selaginellales</taxon>
        <taxon>Selaginellaceae</taxon>
        <taxon>Selaginella</taxon>
    </lineage>
</organism>
<dbReference type="PROSITE" id="PS52045">
    <property type="entry name" value="NEPROSIN_PEP_CD"/>
    <property type="match status" value="1"/>
</dbReference>
<dbReference type="InterPro" id="IPR004314">
    <property type="entry name" value="Neprosin"/>
</dbReference>
<evidence type="ECO:0000259" key="1">
    <source>
        <dbReference type="PROSITE" id="PS52045"/>
    </source>
</evidence>
<dbReference type="PANTHER" id="PTHR31589">
    <property type="entry name" value="PROTEIN, PUTATIVE (DUF239)-RELATED-RELATED"/>
    <property type="match status" value="1"/>
</dbReference>
<dbReference type="EMBL" id="GL377593">
    <property type="protein sequence ID" value="EFJ23125.1"/>
    <property type="molecule type" value="Genomic_DNA"/>
</dbReference>
<dbReference type="InParanoid" id="D8RWP4"/>
<keyword evidence="3" id="KW-1185">Reference proteome</keyword>
<feature type="domain" description="Neprosin PEP catalytic" evidence="1">
    <location>
        <begin position="151"/>
        <end position="414"/>
    </location>
</feature>
<dbReference type="Gene3D" id="3.90.1320.10">
    <property type="entry name" value="Outer-capsid protein sigma 3, large lobe"/>
    <property type="match status" value="1"/>
</dbReference>
<dbReference type="HOGENOM" id="CLU_030538_1_1_1"/>
<dbReference type="Gramene" id="EFJ23125">
    <property type="protein sequence ID" value="EFJ23125"/>
    <property type="gene ID" value="SELMODRAFT_103932"/>
</dbReference>
<sequence>MRCCGFPCFDRARAVVAVFLVFYLVLGVTLVLGDDDSGRQRSLRIQRVLEKINKPGIASIQSPDGDIIDCVPIANQPAFDHPLLQGSKLQISPSNSSFLLASKSGRKIQQRWHQAGQRCPKGSIPVRRTLELDVERIAQQRENHSIDSFARKSQGPPHHAIAYAEGVFYGAEAVINVWDPSVEGADEFSLSQVWILSGTFNVDLNSVEAGWQNFQVNPALYGDRNPRFFTYWTVRSFLVLPFQISQSDSYRGTGCYNLLCEGFVQINDQVVLGGAVAPVSSLNGVQYDIRILIFKDFITGNWWLRYGDELIGYWPPQLFTHLAGFANVIEWGGEVVNTRPNNRHTATQMGSGHYPQSGYAVASYLKNLRVVDLTSLLRGPASIFTLSTKPDCYSIRSSGGTFFYGGPGLSSSCQ</sequence>